<evidence type="ECO:0000256" key="1">
    <source>
        <dbReference type="SAM" id="MobiDB-lite"/>
    </source>
</evidence>
<proteinExistence type="predicted"/>
<feature type="region of interest" description="Disordered" evidence="1">
    <location>
        <begin position="1"/>
        <end position="26"/>
    </location>
</feature>
<comment type="caution">
    <text evidence="2">The sequence shown here is derived from an EMBL/GenBank/DDBJ whole genome shotgun (WGS) entry which is preliminary data.</text>
</comment>
<protein>
    <submittedName>
        <fullName evidence="2">Uncharacterized protein</fullName>
    </submittedName>
</protein>
<organism evidence="2">
    <name type="scientific">marine sediment metagenome</name>
    <dbReference type="NCBI Taxonomy" id="412755"/>
    <lineage>
        <taxon>unclassified sequences</taxon>
        <taxon>metagenomes</taxon>
        <taxon>ecological metagenomes</taxon>
    </lineage>
</organism>
<accession>A0A0F9D1H3</accession>
<evidence type="ECO:0000313" key="2">
    <source>
        <dbReference type="EMBL" id="KKL11646.1"/>
    </source>
</evidence>
<dbReference type="EMBL" id="LAZR01041565">
    <property type="protein sequence ID" value="KKL11646.1"/>
    <property type="molecule type" value="Genomic_DNA"/>
</dbReference>
<feature type="compositionally biased region" description="Basic and acidic residues" evidence="1">
    <location>
        <begin position="11"/>
        <end position="20"/>
    </location>
</feature>
<name>A0A0F9D1H3_9ZZZZ</name>
<reference evidence="2" key="1">
    <citation type="journal article" date="2015" name="Nature">
        <title>Complex archaea that bridge the gap between prokaryotes and eukaryotes.</title>
        <authorList>
            <person name="Spang A."/>
            <person name="Saw J.H."/>
            <person name="Jorgensen S.L."/>
            <person name="Zaremba-Niedzwiedzka K."/>
            <person name="Martijn J."/>
            <person name="Lind A.E."/>
            <person name="van Eijk R."/>
            <person name="Schleper C."/>
            <person name="Guy L."/>
            <person name="Ettema T.J."/>
        </authorList>
    </citation>
    <scope>NUCLEOTIDE SEQUENCE</scope>
</reference>
<sequence length="26" mass="2752">GAGAGPAAGRWEGRREHLRDLPLPVL</sequence>
<gene>
    <name evidence="2" type="ORF">LCGC14_2543700</name>
</gene>
<dbReference type="AlphaFoldDB" id="A0A0F9D1H3"/>
<feature type="non-terminal residue" evidence="2">
    <location>
        <position position="1"/>
    </location>
</feature>